<evidence type="ECO:0000313" key="2">
    <source>
        <dbReference type="EMBL" id="PSS20199.1"/>
    </source>
</evidence>
<protein>
    <submittedName>
        <fullName evidence="2">Uncharacterized protein</fullName>
    </submittedName>
</protein>
<keyword evidence="3" id="KW-1185">Reference proteome</keyword>
<reference evidence="2 3" key="1">
    <citation type="journal article" date="2018" name="New Phytol.">
        <title>Comparative genomics and transcriptomics depict ericoid mycorrhizal fungi as versatile saprotrophs and plant mutualists.</title>
        <authorList>
            <person name="Martino E."/>
            <person name="Morin E."/>
            <person name="Grelet G.A."/>
            <person name="Kuo A."/>
            <person name="Kohler A."/>
            <person name="Daghino S."/>
            <person name="Barry K.W."/>
            <person name="Cichocki N."/>
            <person name="Clum A."/>
            <person name="Dockter R.B."/>
            <person name="Hainaut M."/>
            <person name="Kuo R.C."/>
            <person name="LaButti K."/>
            <person name="Lindahl B.D."/>
            <person name="Lindquist E.A."/>
            <person name="Lipzen A."/>
            <person name="Khouja H.R."/>
            <person name="Magnuson J."/>
            <person name="Murat C."/>
            <person name="Ohm R.A."/>
            <person name="Singer S.W."/>
            <person name="Spatafora J.W."/>
            <person name="Wang M."/>
            <person name="Veneault-Fourrey C."/>
            <person name="Henrissat B."/>
            <person name="Grigoriev I.V."/>
            <person name="Martin F.M."/>
            <person name="Perotto S."/>
        </authorList>
    </citation>
    <scope>NUCLEOTIDE SEQUENCE [LARGE SCALE GENOMIC DNA]</scope>
    <source>
        <strain evidence="2 3">ATCC 22711</strain>
    </source>
</reference>
<gene>
    <name evidence="2" type="ORF">M430DRAFT_49888</name>
</gene>
<name>A0A2T3B3J7_AMORE</name>
<keyword evidence="1" id="KW-0472">Membrane</keyword>
<dbReference type="InterPro" id="IPR024316">
    <property type="entry name" value="APQ12"/>
</dbReference>
<accession>A0A2T3B3J7</accession>
<keyword evidence="1" id="KW-1133">Transmembrane helix</keyword>
<dbReference type="OrthoDB" id="3559694at2759"/>
<feature type="transmembrane region" description="Helical" evidence="1">
    <location>
        <begin position="56"/>
        <end position="75"/>
    </location>
</feature>
<proteinExistence type="predicted"/>
<feature type="transmembrane region" description="Helical" evidence="1">
    <location>
        <begin position="87"/>
        <end position="105"/>
    </location>
</feature>
<dbReference type="AlphaFoldDB" id="A0A2T3B3J7"/>
<organism evidence="2 3">
    <name type="scientific">Amorphotheca resinae ATCC 22711</name>
    <dbReference type="NCBI Taxonomy" id="857342"/>
    <lineage>
        <taxon>Eukaryota</taxon>
        <taxon>Fungi</taxon>
        <taxon>Dikarya</taxon>
        <taxon>Ascomycota</taxon>
        <taxon>Pezizomycotina</taxon>
        <taxon>Leotiomycetes</taxon>
        <taxon>Helotiales</taxon>
        <taxon>Amorphothecaceae</taxon>
        <taxon>Amorphotheca</taxon>
    </lineage>
</organism>
<dbReference type="GeneID" id="36576177"/>
<dbReference type="EMBL" id="KZ679010">
    <property type="protein sequence ID" value="PSS20199.1"/>
    <property type="molecule type" value="Genomic_DNA"/>
</dbReference>
<sequence length="153" mass="17783">MDIAQDYVLKAYAIYNGCEPYTRPFRSLLSELQARASPFVMPFLNTVAVKAQDSPGIVSVGILVLFILIALQVLNLVRRIMMWWIRLLWWMTVSGLCVVVVAAVWQRGPERTLEDAIAWGSQLSEVWWREYRRWEGYQNQQKGQYSKQGGYVY</sequence>
<dbReference type="Pfam" id="PF12716">
    <property type="entry name" value="Apq12"/>
    <property type="match status" value="1"/>
</dbReference>
<dbReference type="Proteomes" id="UP000241818">
    <property type="component" value="Unassembled WGS sequence"/>
</dbReference>
<evidence type="ECO:0000256" key="1">
    <source>
        <dbReference type="SAM" id="Phobius"/>
    </source>
</evidence>
<keyword evidence="1" id="KW-0812">Transmembrane</keyword>
<dbReference type="InParanoid" id="A0A2T3B3J7"/>
<dbReference type="RefSeq" id="XP_024721469.1">
    <property type="nucleotide sequence ID" value="XM_024868096.1"/>
</dbReference>
<evidence type="ECO:0000313" key="3">
    <source>
        <dbReference type="Proteomes" id="UP000241818"/>
    </source>
</evidence>